<keyword evidence="3" id="KW-1185">Reference proteome</keyword>
<organism evidence="2 3">
    <name type="scientific">Oceanibaculum indicum P24</name>
    <dbReference type="NCBI Taxonomy" id="1207063"/>
    <lineage>
        <taxon>Bacteria</taxon>
        <taxon>Pseudomonadati</taxon>
        <taxon>Pseudomonadota</taxon>
        <taxon>Alphaproteobacteria</taxon>
        <taxon>Rhodospirillales</taxon>
        <taxon>Oceanibaculaceae</taxon>
        <taxon>Oceanibaculum</taxon>
    </lineage>
</organism>
<dbReference type="STRING" id="1207063.P24_01755"/>
<accession>K2J7G0</accession>
<proteinExistence type="predicted"/>
<dbReference type="Proteomes" id="UP000006746">
    <property type="component" value="Unassembled WGS sequence"/>
</dbReference>
<sequence length="75" mass="7904">MMQLVEAAAVAEEDLEAESAGIANPVRGAVDDRETDTSGGQQLRGDLAERAARNAAPKSASRSARHDRILGMIDL</sequence>
<gene>
    <name evidence="2" type="ORF">P24_01755</name>
</gene>
<dbReference type="AlphaFoldDB" id="K2J7G0"/>
<feature type="region of interest" description="Disordered" evidence="1">
    <location>
        <begin position="14"/>
        <end position="67"/>
    </location>
</feature>
<reference evidence="2 3" key="1">
    <citation type="journal article" date="2012" name="J. Bacteriol.">
        <title>Genome Sequence of Oceanibaculum indicum Type Strain P24.</title>
        <authorList>
            <person name="Lai Q."/>
            <person name="Shao Z."/>
        </authorList>
    </citation>
    <scope>NUCLEOTIDE SEQUENCE [LARGE SCALE GENOMIC DNA]</scope>
    <source>
        <strain evidence="2 3">P24</strain>
    </source>
</reference>
<dbReference type="EMBL" id="AMRL01000001">
    <property type="protein sequence ID" value="EKE79036.1"/>
    <property type="molecule type" value="Genomic_DNA"/>
</dbReference>
<protein>
    <submittedName>
        <fullName evidence="2">Uncharacterized protein</fullName>
    </submittedName>
</protein>
<evidence type="ECO:0000313" key="2">
    <source>
        <dbReference type="EMBL" id="EKE79036.1"/>
    </source>
</evidence>
<evidence type="ECO:0000313" key="3">
    <source>
        <dbReference type="Proteomes" id="UP000006746"/>
    </source>
</evidence>
<comment type="caution">
    <text evidence="2">The sequence shown here is derived from an EMBL/GenBank/DDBJ whole genome shotgun (WGS) entry which is preliminary data.</text>
</comment>
<name>K2J7G0_9PROT</name>
<evidence type="ECO:0000256" key="1">
    <source>
        <dbReference type="SAM" id="MobiDB-lite"/>
    </source>
</evidence>